<dbReference type="Pfam" id="PF01844">
    <property type="entry name" value="HNH"/>
    <property type="match status" value="1"/>
</dbReference>
<gene>
    <name evidence="2" type="ORF">EKO22_01350</name>
</gene>
<dbReference type="AlphaFoldDB" id="A0AAT9JMP7"/>
<organism evidence="2">
    <name type="scientific">Synechococcus elongatus PCC 11802</name>
    <dbReference type="NCBI Taxonomy" id="2283154"/>
    <lineage>
        <taxon>Bacteria</taxon>
        <taxon>Bacillati</taxon>
        <taxon>Cyanobacteriota</taxon>
        <taxon>Cyanophyceae</taxon>
        <taxon>Synechococcales</taxon>
        <taxon>Synechococcaceae</taxon>
        <taxon>Synechococcus</taxon>
    </lineage>
</organism>
<evidence type="ECO:0000259" key="1">
    <source>
        <dbReference type="SMART" id="SM00507"/>
    </source>
</evidence>
<reference evidence="2" key="1">
    <citation type="submission" date="2024-01" db="EMBL/GenBank/DDBJ databases">
        <title>Synechococcus elongatus PCC 11802, a close yet different native of Synechococcus elongatus PCC 11801.</title>
        <authorList>
            <person name="Jaiswal D."/>
            <person name="Sengupta A."/>
            <person name="Sengupta S."/>
            <person name="Pakrasi H.B."/>
            <person name="Wangikar P."/>
        </authorList>
    </citation>
    <scope>NUCLEOTIDE SEQUENCE</scope>
    <source>
        <strain evidence="2">PCC 11802</strain>
    </source>
</reference>
<dbReference type="GO" id="GO:0016787">
    <property type="term" value="F:hydrolase activity"/>
    <property type="evidence" value="ECO:0007669"/>
    <property type="project" value="UniProtKB-KW"/>
</dbReference>
<keyword evidence="2" id="KW-0540">Nuclease</keyword>
<dbReference type="GO" id="GO:0003676">
    <property type="term" value="F:nucleic acid binding"/>
    <property type="evidence" value="ECO:0007669"/>
    <property type="project" value="InterPro"/>
</dbReference>
<evidence type="ECO:0000313" key="2">
    <source>
        <dbReference type="EMBL" id="QFZ91208.2"/>
    </source>
</evidence>
<keyword evidence="2" id="KW-0378">Hydrolase</keyword>
<dbReference type="SMART" id="SM00507">
    <property type="entry name" value="HNHc"/>
    <property type="match status" value="1"/>
</dbReference>
<feature type="domain" description="HNH nuclease" evidence="1">
    <location>
        <begin position="42"/>
        <end position="90"/>
    </location>
</feature>
<dbReference type="EC" id="3.1.-.-" evidence="2"/>
<accession>A0AAT9JMP7</accession>
<dbReference type="RefSeq" id="WP_208677477.1">
    <property type="nucleotide sequence ID" value="NZ_CP034671.2"/>
</dbReference>
<dbReference type="Gene3D" id="1.10.30.50">
    <property type="match status" value="1"/>
</dbReference>
<dbReference type="InterPro" id="IPR003615">
    <property type="entry name" value="HNH_nuc"/>
</dbReference>
<dbReference type="GO" id="GO:0008270">
    <property type="term" value="F:zinc ion binding"/>
    <property type="evidence" value="ECO:0007669"/>
    <property type="project" value="InterPro"/>
</dbReference>
<name>A0AAT9JMP7_SYNEL</name>
<dbReference type="PANTHER" id="PTHR33427:SF1">
    <property type="entry name" value="F6A14.21 PROTEIN"/>
    <property type="match status" value="1"/>
</dbReference>
<proteinExistence type="predicted"/>
<dbReference type="InterPro" id="IPR002711">
    <property type="entry name" value="HNH"/>
</dbReference>
<dbReference type="CDD" id="cd00085">
    <property type="entry name" value="HNHc"/>
    <property type="match status" value="1"/>
</dbReference>
<sequence>MIPRQYGQTANKKNFDSSIIETVWQKAYTIFGVDPSVIRKDDCGAPIAKNQYGVTVPGNMGWEIDHITPISRGGSDDIRNLQPLQWQNNRAKSDHFPGQWTYHIVSN</sequence>
<dbReference type="GO" id="GO:0004519">
    <property type="term" value="F:endonuclease activity"/>
    <property type="evidence" value="ECO:0007669"/>
    <property type="project" value="UniProtKB-KW"/>
</dbReference>
<dbReference type="EMBL" id="CP034671">
    <property type="protein sequence ID" value="QFZ91208.2"/>
    <property type="molecule type" value="Genomic_DNA"/>
</dbReference>
<keyword evidence="2" id="KW-0255">Endonuclease</keyword>
<protein>
    <submittedName>
        <fullName evidence="2">HNH endonuclease signature motif containing protein</fullName>
        <ecNumber evidence="2">3.1.-.-</ecNumber>
    </submittedName>
</protein>
<dbReference type="PANTHER" id="PTHR33427">
    <property type="entry name" value="HNH ENDONUCLEASE"/>
    <property type="match status" value="1"/>
</dbReference>